<evidence type="ECO:0000256" key="1">
    <source>
        <dbReference type="SAM" id="Phobius"/>
    </source>
</evidence>
<dbReference type="eggNOG" id="COG1463">
    <property type="taxonomic scope" value="Bacteria"/>
</dbReference>
<dbReference type="STRING" id="289377.HL41_04990"/>
<dbReference type="AlphaFoldDB" id="A0A075WT33"/>
<reference evidence="3 4" key="1">
    <citation type="journal article" date="2015" name="Genome Announc.">
        <title>Genome Sequence of a Sulfate-Reducing Thermophilic Bacterium, Thermodesulfobacterium commune DSM 2178T (Phylum Thermodesulfobacteria).</title>
        <authorList>
            <person name="Bhatnagar S."/>
            <person name="Badger J.H."/>
            <person name="Madupu R."/>
            <person name="Khouri H.M."/>
            <person name="O'Connor E.M."/>
            <person name="Robb F.T."/>
            <person name="Ward N.L."/>
            <person name="Eisen J.A."/>
        </authorList>
    </citation>
    <scope>NUCLEOTIDE SEQUENCE [LARGE SCALE GENOMIC DNA]</scope>
    <source>
        <strain evidence="3 4">DSM 2178</strain>
    </source>
</reference>
<sequence length="338" mass="36744">MAVKGSTEIKVGFFVFIGILALLYLTFKLGEEAFTPKDSYKLYAVFENVSGLAKGAKIEMAGVNIGKVGNIELTPEGKAKVELLIYSKYKVQEDAEAYVKTYGVLGDKFVELKPGLSKNYLKPESMIANAHSAVSVDDLLANIGPTVEGLKELLGTEEGRQNLKILVANIKEASESFKGIAAKIEKGQGSLGKLVTDDSLYVNLKETTEHLKTIARQIESGQGTLGKLVKDDQLYKTLTQTVAHLEKVSKKLEKGEGTLGKLINDERLYKELKQISTNLKDITARIERGEGTLGKLLKDDSLYVEAKKTLRSVNRAAKGVEEQVPISVMGTVAGAAMK</sequence>
<proteinExistence type="predicted"/>
<dbReference type="OrthoDB" id="9769132at2"/>
<dbReference type="InterPro" id="IPR003399">
    <property type="entry name" value="Mce/MlaD"/>
</dbReference>
<keyword evidence="1" id="KW-0472">Membrane</keyword>
<dbReference type="Proteomes" id="UP000028481">
    <property type="component" value="Chromosome"/>
</dbReference>
<keyword evidence="4" id="KW-1185">Reference proteome</keyword>
<dbReference type="HOGENOM" id="CLU_054524_0_1_0"/>
<protein>
    <submittedName>
        <fullName evidence="3">Mammalian cell entry protein</fullName>
    </submittedName>
</protein>
<name>A0A075WT33_9BACT</name>
<dbReference type="KEGG" id="tcm:HL41_04990"/>
<accession>A0A075WT33</accession>
<dbReference type="GO" id="GO:0005548">
    <property type="term" value="F:phospholipid transporter activity"/>
    <property type="evidence" value="ECO:0007669"/>
    <property type="project" value="TreeGrafter"/>
</dbReference>
<dbReference type="PaxDb" id="289377-HL41_04990"/>
<feature type="transmembrane region" description="Helical" evidence="1">
    <location>
        <begin position="9"/>
        <end position="27"/>
    </location>
</feature>
<organism evidence="3 4">
    <name type="scientific">Thermodesulfobacterium commune DSM 2178</name>
    <dbReference type="NCBI Taxonomy" id="289377"/>
    <lineage>
        <taxon>Bacteria</taxon>
        <taxon>Pseudomonadati</taxon>
        <taxon>Thermodesulfobacteriota</taxon>
        <taxon>Thermodesulfobacteria</taxon>
        <taxon>Thermodesulfobacteriales</taxon>
        <taxon>Thermodesulfobacteriaceae</taxon>
        <taxon>Thermodesulfobacterium</taxon>
    </lineage>
</organism>
<evidence type="ECO:0000313" key="4">
    <source>
        <dbReference type="Proteomes" id="UP000028481"/>
    </source>
</evidence>
<evidence type="ECO:0000313" key="3">
    <source>
        <dbReference type="EMBL" id="AIH04165.1"/>
    </source>
</evidence>
<dbReference type="RefSeq" id="WP_038060657.1">
    <property type="nucleotide sequence ID" value="NZ_CP008796.1"/>
</dbReference>
<dbReference type="GO" id="GO:0005543">
    <property type="term" value="F:phospholipid binding"/>
    <property type="evidence" value="ECO:0007669"/>
    <property type="project" value="TreeGrafter"/>
</dbReference>
<dbReference type="InterPro" id="IPR052336">
    <property type="entry name" value="MlaD_Phospholipid_Transporter"/>
</dbReference>
<gene>
    <name evidence="3" type="ORF">HL41_04990</name>
</gene>
<dbReference type="Pfam" id="PF02470">
    <property type="entry name" value="MlaD"/>
    <property type="match status" value="1"/>
</dbReference>
<dbReference type="PANTHER" id="PTHR33371:SF4">
    <property type="entry name" value="INTERMEMBRANE PHOSPHOLIPID TRANSPORT SYSTEM BINDING PROTEIN MLAD"/>
    <property type="match status" value="1"/>
</dbReference>
<keyword evidence="1" id="KW-0812">Transmembrane</keyword>
<evidence type="ECO:0000259" key="2">
    <source>
        <dbReference type="Pfam" id="PF02470"/>
    </source>
</evidence>
<keyword evidence="1" id="KW-1133">Transmembrane helix</keyword>
<dbReference type="EMBL" id="CP008796">
    <property type="protein sequence ID" value="AIH04165.1"/>
    <property type="molecule type" value="Genomic_DNA"/>
</dbReference>
<dbReference type="PANTHER" id="PTHR33371">
    <property type="entry name" value="INTERMEMBRANE PHOSPHOLIPID TRANSPORT SYSTEM BINDING PROTEIN MLAD-RELATED"/>
    <property type="match status" value="1"/>
</dbReference>
<feature type="domain" description="Mce/MlaD" evidence="2">
    <location>
        <begin position="39"/>
        <end position="115"/>
    </location>
</feature>